<evidence type="ECO:0000313" key="8">
    <source>
        <dbReference type="Proteomes" id="UP000782610"/>
    </source>
</evidence>
<dbReference type="NCBIfam" id="TIGR00229">
    <property type="entry name" value="sensory_box"/>
    <property type="match status" value="1"/>
</dbReference>
<dbReference type="PANTHER" id="PTHR43304:SF1">
    <property type="entry name" value="PAC DOMAIN-CONTAINING PROTEIN"/>
    <property type="match status" value="1"/>
</dbReference>
<dbReference type="InterPro" id="IPR035965">
    <property type="entry name" value="PAS-like_dom_sf"/>
</dbReference>
<dbReference type="EMBL" id="JACRAF010000046">
    <property type="protein sequence ID" value="MBI4923147.1"/>
    <property type="molecule type" value="Genomic_DNA"/>
</dbReference>
<name>A0A933L4T6_9HYPH</name>
<gene>
    <name evidence="7" type="ORF">HY834_15490</name>
</gene>
<accession>A0A933L4T6</accession>
<comment type="caution">
    <text evidence="7">The sequence shown here is derived from an EMBL/GenBank/DDBJ whole genome shotgun (WGS) entry which is preliminary data.</text>
</comment>
<dbReference type="PANTHER" id="PTHR43304">
    <property type="entry name" value="PHYTOCHROME-LIKE PROTEIN CPH1"/>
    <property type="match status" value="1"/>
</dbReference>
<dbReference type="Gene3D" id="3.30.450.20">
    <property type="entry name" value="PAS domain"/>
    <property type="match status" value="2"/>
</dbReference>
<comment type="catalytic activity">
    <reaction evidence="1">
        <text>ATP + protein L-histidine = ADP + protein N-phospho-L-histidine.</text>
        <dbReference type="EC" id="2.7.13.3"/>
    </reaction>
</comment>
<dbReference type="Gene3D" id="2.10.70.100">
    <property type="match status" value="1"/>
</dbReference>
<evidence type="ECO:0000256" key="5">
    <source>
        <dbReference type="ARBA" id="ARBA00022777"/>
    </source>
</evidence>
<dbReference type="Proteomes" id="UP000782610">
    <property type="component" value="Unassembled WGS sequence"/>
</dbReference>
<dbReference type="EC" id="2.7.13.3" evidence="2"/>
<keyword evidence="3" id="KW-0597">Phosphoprotein</keyword>
<sequence length="301" mass="33177">MFDRAVTAKLSHSVGTADLDQEMAEPGLLLQLLESHLHLGIWRLEIPSGRLLWSRRVFEIYGQPFQPGPVDPTMALQSLVPEDRKAAGDIIVRAIQEKSSFEYTLRIMTGAGEFRLIECVGGMEPSETGSIRAVFGTVRDVTDRAQADELSAGRSSLLRSLLKNVPAAIAVFDRSMTYLAVSDHWLVGHGHKGARELIGRSHYAVRPDIAPDHKAEHQRVMAGEVVRSARGYLKDRHGRTISQICTMAPWLTPSGQVGGMILMLPVVDQDHVFNDVDPALLMEEPHPTMGEFLSLLKTVSA</sequence>
<dbReference type="InterPro" id="IPR000014">
    <property type="entry name" value="PAS"/>
</dbReference>
<proteinExistence type="predicted"/>
<evidence type="ECO:0000256" key="2">
    <source>
        <dbReference type="ARBA" id="ARBA00012438"/>
    </source>
</evidence>
<dbReference type="Pfam" id="PF08448">
    <property type="entry name" value="PAS_4"/>
    <property type="match status" value="1"/>
</dbReference>
<dbReference type="SUPFAM" id="SSF55785">
    <property type="entry name" value="PYP-like sensor domain (PAS domain)"/>
    <property type="match status" value="2"/>
</dbReference>
<evidence type="ECO:0000256" key="4">
    <source>
        <dbReference type="ARBA" id="ARBA00022679"/>
    </source>
</evidence>
<dbReference type="InterPro" id="IPR052162">
    <property type="entry name" value="Sensor_kinase/Photoreceptor"/>
</dbReference>
<keyword evidence="4" id="KW-0808">Transferase</keyword>
<evidence type="ECO:0000256" key="1">
    <source>
        <dbReference type="ARBA" id="ARBA00000085"/>
    </source>
</evidence>
<dbReference type="GO" id="GO:0004673">
    <property type="term" value="F:protein histidine kinase activity"/>
    <property type="evidence" value="ECO:0007669"/>
    <property type="project" value="UniProtKB-EC"/>
</dbReference>
<evidence type="ECO:0000256" key="3">
    <source>
        <dbReference type="ARBA" id="ARBA00022553"/>
    </source>
</evidence>
<dbReference type="AlphaFoldDB" id="A0A933L4T6"/>
<feature type="domain" description="PAS fold-4" evidence="6">
    <location>
        <begin position="162"/>
        <end position="264"/>
    </location>
</feature>
<evidence type="ECO:0000313" key="7">
    <source>
        <dbReference type="EMBL" id="MBI4923147.1"/>
    </source>
</evidence>
<protein>
    <recommendedName>
        <fullName evidence="2">histidine kinase</fullName>
        <ecNumber evidence="2">2.7.13.3</ecNumber>
    </recommendedName>
</protein>
<dbReference type="InterPro" id="IPR013656">
    <property type="entry name" value="PAS_4"/>
</dbReference>
<organism evidence="7 8">
    <name type="scientific">Devosia nanyangense</name>
    <dbReference type="NCBI Taxonomy" id="1228055"/>
    <lineage>
        <taxon>Bacteria</taxon>
        <taxon>Pseudomonadati</taxon>
        <taxon>Pseudomonadota</taxon>
        <taxon>Alphaproteobacteria</taxon>
        <taxon>Hyphomicrobiales</taxon>
        <taxon>Devosiaceae</taxon>
        <taxon>Devosia</taxon>
    </lineage>
</organism>
<evidence type="ECO:0000259" key="6">
    <source>
        <dbReference type="Pfam" id="PF08448"/>
    </source>
</evidence>
<keyword evidence="5" id="KW-0418">Kinase</keyword>
<reference evidence="7" key="1">
    <citation type="submission" date="2020-07" db="EMBL/GenBank/DDBJ databases">
        <title>Huge and variable diversity of episymbiotic CPR bacteria and DPANN archaea in groundwater ecosystems.</title>
        <authorList>
            <person name="He C.Y."/>
            <person name="Keren R."/>
            <person name="Whittaker M."/>
            <person name="Farag I.F."/>
            <person name="Doudna J."/>
            <person name="Cate J.H.D."/>
            <person name="Banfield J.F."/>
        </authorList>
    </citation>
    <scope>NUCLEOTIDE SEQUENCE</scope>
    <source>
        <strain evidence="7">NC_groundwater_1586_Pr3_B-0.1um_66_15</strain>
    </source>
</reference>